<dbReference type="KEGG" id="fbr:FBFL15_1402"/>
<name>G2Z0S7_FLABF</name>
<protein>
    <submittedName>
        <fullName evidence="2">Hypothetical transmembrane protein</fullName>
    </submittedName>
</protein>
<reference evidence="2 3" key="1">
    <citation type="journal article" date="2011" name="Appl. Environ. Microbiol.">
        <title>Complete genome sequence of the fish pathogen Flavobacterium branchiophilum.</title>
        <authorList>
            <consortium name="1:IP"/>
            <consortium name="Microbial Evolutionary Genomics,F-75015 Paris"/>
            <consortium name="France 2:CNRS"/>
            <consortium name="URA2171"/>
            <consortium name="F-75015 Paris,France 3:Unite de Virologie et Immunologie Mol."/>
            <consortium name="INRA,78352 Jouy en Josas Cedex"/>
            <consortium name="France. 4:Unite de Mathemathique"/>
            <consortium name="Informatique et Genome,INRA"/>
            <consortium name="78352 Jouy en Josas Cedex"/>
            <consortium name="France. 5:CEA/Genoscope"/>
            <consortium name="Evry"/>
            <consortium name="France"/>
            <person name="Touchon M."/>
            <person name="Barbier P."/>
            <person name="Bernardet J.F."/>
            <person name="Loux V."/>
            <person name="Vacherie B."/>
            <person name="Barbe V."/>
            <person name="Rocha E.P."/>
            <person name="Duchaud E."/>
        </authorList>
    </citation>
    <scope>NUCLEOTIDE SEQUENCE [LARGE SCALE GENOMIC DNA]</scope>
    <source>
        <strain evidence="2 3">FL-15</strain>
    </source>
</reference>
<evidence type="ECO:0000256" key="1">
    <source>
        <dbReference type="SAM" id="Phobius"/>
    </source>
</evidence>
<evidence type="ECO:0000313" key="3">
    <source>
        <dbReference type="Proteomes" id="UP000009186"/>
    </source>
</evidence>
<feature type="transmembrane region" description="Helical" evidence="1">
    <location>
        <begin position="59"/>
        <end position="79"/>
    </location>
</feature>
<gene>
    <name evidence="2" type="ordered locus">FBFL15_1402</name>
</gene>
<keyword evidence="1" id="KW-0472">Membrane</keyword>
<proteinExistence type="predicted"/>
<dbReference type="AlphaFoldDB" id="G2Z0S7"/>
<organism evidence="2 3">
    <name type="scientific">Flavobacterium branchiophilum (strain FL-15)</name>
    <dbReference type="NCBI Taxonomy" id="1034807"/>
    <lineage>
        <taxon>Bacteria</taxon>
        <taxon>Pseudomonadati</taxon>
        <taxon>Bacteroidota</taxon>
        <taxon>Flavobacteriia</taxon>
        <taxon>Flavobacteriales</taxon>
        <taxon>Flavobacteriaceae</taxon>
        <taxon>Flavobacterium</taxon>
    </lineage>
</organism>
<feature type="transmembrane region" description="Helical" evidence="1">
    <location>
        <begin position="112"/>
        <end position="134"/>
    </location>
</feature>
<dbReference type="HOGENOM" id="CLU_114053_0_0_10"/>
<dbReference type="Proteomes" id="UP000009186">
    <property type="component" value="Chromosome"/>
</dbReference>
<keyword evidence="1 2" id="KW-0812">Transmembrane</keyword>
<dbReference type="eggNOG" id="ENOG5032RYN">
    <property type="taxonomic scope" value="Bacteria"/>
</dbReference>
<feature type="transmembrane region" description="Helical" evidence="1">
    <location>
        <begin position="12"/>
        <end position="31"/>
    </location>
</feature>
<dbReference type="EMBL" id="FQ859183">
    <property type="protein sequence ID" value="CCB69472.1"/>
    <property type="molecule type" value="Genomic_DNA"/>
</dbReference>
<dbReference type="STRING" id="1034807.FBFL15_1402"/>
<keyword evidence="1" id="KW-1133">Transmembrane helix</keyword>
<sequence length="207" mass="23675">MKLNENLQKLLPFGYIFLVVLGIIKESVYYYQFGINILKYSNIMDILISPIADLTSHPIILFGFITYLFSLYLMVFILSKNYQKEWVRKIVGSKKSLIDLTENEVKSYFGKIFILMFAIGLLSFFLGIGIGNGIKVSKKISKNELKYDNEITFNSNETKQVYLIGSNSANYFYVEKGNNNVQISPVGAIKTITLITNKQLNEKSEIK</sequence>
<keyword evidence="3" id="KW-1185">Reference proteome</keyword>
<evidence type="ECO:0000313" key="2">
    <source>
        <dbReference type="EMBL" id="CCB69472.1"/>
    </source>
</evidence>
<dbReference type="RefSeq" id="WP_014083939.1">
    <property type="nucleotide sequence ID" value="NC_016001.1"/>
</dbReference>
<accession>G2Z0S7</accession>